<keyword evidence="3" id="KW-1185">Reference proteome</keyword>
<feature type="compositionally biased region" description="Low complexity" evidence="1">
    <location>
        <begin position="62"/>
        <end position="75"/>
    </location>
</feature>
<reference evidence="2 3" key="1">
    <citation type="submission" date="2024-03" db="EMBL/GenBank/DDBJ databases">
        <title>The genome assembly and annotation of the cricket Gryllus longicercus Weissman &amp; Gray.</title>
        <authorList>
            <person name="Szrajer S."/>
            <person name="Gray D."/>
            <person name="Ylla G."/>
        </authorList>
    </citation>
    <scope>NUCLEOTIDE SEQUENCE [LARGE SCALE GENOMIC DNA]</scope>
    <source>
        <strain evidence="2">DAG 2021-001</strain>
        <tissue evidence="2">Whole body minus gut</tissue>
    </source>
</reference>
<proteinExistence type="predicted"/>
<gene>
    <name evidence="2" type="ORF">R5R35_001982</name>
</gene>
<evidence type="ECO:0000256" key="1">
    <source>
        <dbReference type="SAM" id="MobiDB-lite"/>
    </source>
</evidence>
<accession>A0AAN9VJB5</accession>
<evidence type="ECO:0000313" key="3">
    <source>
        <dbReference type="Proteomes" id="UP001378592"/>
    </source>
</evidence>
<dbReference type="Proteomes" id="UP001378592">
    <property type="component" value="Unassembled WGS sequence"/>
</dbReference>
<dbReference type="AlphaFoldDB" id="A0AAN9VJB5"/>
<organism evidence="2 3">
    <name type="scientific">Gryllus longicercus</name>
    <dbReference type="NCBI Taxonomy" id="2509291"/>
    <lineage>
        <taxon>Eukaryota</taxon>
        <taxon>Metazoa</taxon>
        <taxon>Ecdysozoa</taxon>
        <taxon>Arthropoda</taxon>
        <taxon>Hexapoda</taxon>
        <taxon>Insecta</taxon>
        <taxon>Pterygota</taxon>
        <taxon>Neoptera</taxon>
        <taxon>Polyneoptera</taxon>
        <taxon>Orthoptera</taxon>
        <taxon>Ensifera</taxon>
        <taxon>Gryllidea</taxon>
        <taxon>Grylloidea</taxon>
        <taxon>Gryllidae</taxon>
        <taxon>Gryllinae</taxon>
        <taxon>Gryllus</taxon>
    </lineage>
</organism>
<feature type="region of interest" description="Disordered" evidence="1">
    <location>
        <begin position="1"/>
        <end position="75"/>
    </location>
</feature>
<dbReference type="EMBL" id="JAZDUA010000191">
    <property type="protein sequence ID" value="KAK7864893.1"/>
    <property type="molecule type" value="Genomic_DNA"/>
</dbReference>
<sequence length="263" mass="28349">MGSASSRRGDAEGLPSLLQAAAAPGHAAPPTPPAPAHAPPRRPPSSVRIPLRSEPTLDSDLGADGDAAPAPAHTHALTELQEIQDLEKTFDSLGIPLKVDDNANVSATETFRYQTPHHDGNPKPEESMKCEVSVLLESIPDAPEKLTLNGNQPVNPKLAAAGLSRQSDLGLKINDSIAVAPRTNLQSSELQSEEDWSYSQKDIEGFDVEKFRKANRKVIEANETFSLTLIRNNKSTTLHPLHFPSYDSTEEQLLAGIEEEFGS</sequence>
<feature type="compositionally biased region" description="Pro residues" evidence="1">
    <location>
        <begin position="27"/>
        <end position="43"/>
    </location>
</feature>
<name>A0AAN9VJB5_9ORTH</name>
<protein>
    <submittedName>
        <fullName evidence="2">Uncharacterized protein</fullName>
    </submittedName>
</protein>
<comment type="caution">
    <text evidence="2">The sequence shown here is derived from an EMBL/GenBank/DDBJ whole genome shotgun (WGS) entry which is preliminary data.</text>
</comment>
<evidence type="ECO:0000313" key="2">
    <source>
        <dbReference type="EMBL" id="KAK7864893.1"/>
    </source>
</evidence>